<keyword evidence="3" id="KW-1185">Reference proteome</keyword>
<accession>A0AAV2PTC6</accession>
<feature type="compositionally biased region" description="Low complexity" evidence="1">
    <location>
        <begin position="841"/>
        <end position="852"/>
    </location>
</feature>
<proteinExistence type="predicted"/>
<feature type="region of interest" description="Disordered" evidence="1">
    <location>
        <begin position="657"/>
        <end position="678"/>
    </location>
</feature>
<feature type="compositionally biased region" description="Low complexity" evidence="1">
    <location>
        <begin position="417"/>
        <end position="428"/>
    </location>
</feature>
<evidence type="ECO:0000313" key="2">
    <source>
        <dbReference type="EMBL" id="CAL4064433.1"/>
    </source>
</evidence>
<dbReference type="EMBL" id="CAXKWB010001476">
    <property type="protein sequence ID" value="CAL4064433.1"/>
    <property type="molecule type" value="Genomic_DNA"/>
</dbReference>
<feature type="region of interest" description="Disordered" evidence="1">
    <location>
        <begin position="729"/>
        <end position="853"/>
    </location>
</feature>
<protein>
    <recommendedName>
        <fullName evidence="4">Serine-rich adhesin for platelets-like</fullName>
    </recommendedName>
</protein>
<feature type="compositionally biased region" description="Basic and acidic residues" evidence="1">
    <location>
        <begin position="756"/>
        <end position="773"/>
    </location>
</feature>
<dbReference type="AlphaFoldDB" id="A0AAV2PTC6"/>
<feature type="region of interest" description="Disordered" evidence="1">
    <location>
        <begin position="79"/>
        <end position="99"/>
    </location>
</feature>
<feature type="region of interest" description="Disordered" evidence="1">
    <location>
        <begin position="400"/>
        <end position="428"/>
    </location>
</feature>
<evidence type="ECO:0000313" key="3">
    <source>
        <dbReference type="Proteomes" id="UP001497623"/>
    </source>
</evidence>
<organism evidence="2 3">
    <name type="scientific">Meganyctiphanes norvegica</name>
    <name type="common">Northern krill</name>
    <name type="synonym">Thysanopoda norvegica</name>
    <dbReference type="NCBI Taxonomy" id="48144"/>
    <lineage>
        <taxon>Eukaryota</taxon>
        <taxon>Metazoa</taxon>
        <taxon>Ecdysozoa</taxon>
        <taxon>Arthropoda</taxon>
        <taxon>Crustacea</taxon>
        <taxon>Multicrustacea</taxon>
        <taxon>Malacostraca</taxon>
        <taxon>Eumalacostraca</taxon>
        <taxon>Eucarida</taxon>
        <taxon>Euphausiacea</taxon>
        <taxon>Euphausiidae</taxon>
        <taxon>Meganyctiphanes</taxon>
    </lineage>
</organism>
<evidence type="ECO:0008006" key="4">
    <source>
        <dbReference type="Google" id="ProtNLM"/>
    </source>
</evidence>
<feature type="region of interest" description="Disordered" evidence="1">
    <location>
        <begin position="537"/>
        <end position="621"/>
    </location>
</feature>
<dbReference type="Proteomes" id="UP001497623">
    <property type="component" value="Unassembled WGS sequence"/>
</dbReference>
<sequence>MMRSGQYKMSGVGSRTSGAEVTINQFKPMKHEFEEATPASKSSKARVHVSSSDGSDLKSPSKKYQIYSEKTHGLILEAVEPRSSPSRKVSSQRKSLSKALNKSCENLISPMNAVNRVEQKVKNLLHRGDTKNKQDDKDHSEKADDSWQYGHLITLPRRNRRSLALSNSTVSSFSDTASYVSGSSGYSSSSSSSCYGSFKSSSSASSTLQSRKSITESISDRSISQCSNETRETLVQPHSTLVDNPMYDITPAMARLYGTPSTVAHCDYPGSTSSISSKQNVDHVNPIYDIPQDVKNQMENTDKTDVLSCLEESGLGMECSDSDDQDDMEDIKITQEDPVARECRQYFEQRLKNSKQLKKRWSLSSEDSGADSGDNESILTLKVKSPEASEMPVQYKISESNDVDASVDNFGSQPHGSTSESSSDSCSKSPFDLKMDFLRKEIAGLMKQDNALFRQLLTLHDSIGALRTQQQPPPPQPGTQNHHQTLLHLNWADLTEEEEDDHEELLEELHQETTDQRTDELHTYNSEAVGEHLEELEDEGLEVDRSISISPSPNSSSTEDSSSMDFGSISLSPSPNSTLSSIRDNSSLSSSPVEDNNSLSISDTPNSTISPPSPNLSLSSSDDGCLRSVTYSPISLLSHAEDNFLLSLSHPMSTASIGNSGTVNPSDEPELSVSPKEDNLTTDNLLFITKTASLAVLDGNKETQENNKFPSCSKKFLRDTSKTRYPNFLLDSESSNVQPEKVNTDQYVKSQSSKFDNLKSKKREEKENNEHTNEVNGFIRCQKSYAPNARNRRRSSSVNHNPCKDSNQRNSISSTADLDKRPSRIPCLTQSSKTQIRERTSSSPFPLNGSSSTKFTNKLKVVNNSSTKLQEKKSLRCATEAASTSPSRRETKSNLRPLPRPPYRESLIM</sequence>
<evidence type="ECO:0000256" key="1">
    <source>
        <dbReference type="SAM" id="MobiDB-lite"/>
    </source>
</evidence>
<feature type="compositionally biased region" description="Low complexity" evidence="1">
    <location>
        <begin position="600"/>
        <end position="621"/>
    </location>
</feature>
<reference evidence="2 3" key="1">
    <citation type="submission" date="2024-05" db="EMBL/GenBank/DDBJ databases">
        <authorList>
            <person name="Wallberg A."/>
        </authorList>
    </citation>
    <scope>NUCLEOTIDE SEQUENCE [LARGE SCALE GENOMIC DNA]</scope>
</reference>
<feature type="region of interest" description="Disordered" evidence="1">
    <location>
        <begin position="124"/>
        <end position="144"/>
    </location>
</feature>
<name>A0AAV2PTC6_MEGNR</name>
<feature type="region of interest" description="Disordered" evidence="1">
    <location>
        <begin position="866"/>
        <end position="909"/>
    </location>
</feature>
<feature type="compositionally biased region" description="Polar residues" evidence="1">
    <location>
        <begin position="744"/>
        <end position="755"/>
    </location>
</feature>
<comment type="caution">
    <text evidence="2">The sequence shown here is derived from an EMBL/GenBank/DDBJ whole genome shotgun (WGS) entry which is preliminary data.</text>
</comment>
<feature type="region of interest" description="Disordered" evidence="1">
    <location>
        <begin position="1"/>
        <end position="62"/>
    </location>
</feature>
<feature type="region of interest" description="Disordered" evidence="1">
    <location>
        <begin position="358"/>
        <end position="385"/>
    </location>
</feature>
<feature type="compositionally biased region" description="Polar residues" evidence="1">
    <location>
        <begin position="83"/>
        <end position="99"/>
    </location>
</feature>
<gene>
    <name evidence="2" type="ORF">MNOR_LOCUS4082</name>
</gene>
<feature type="compositionally biased region" description="Low complexity" evidence="1">
    <location>
        <begin position="546"/>
        <end position="591"/>
    </location>
</feature>
<feature type="compositionally biased region" description="Polar residues" evidence="1">
    <location>
        <begin position="13"/>
        <end position="25"/>
    </location>
</feature>